<reference evidence="3" key="1">
    <citation type="submission" date="2022-10" db="EMBL/GenBank/DDBJ databases">
        <title>Completed Genome Sequence of two octocoral isolated bacterium, Endozoicomonas euniceicola EF212T and Endozoicomonas gorgoniicola PS125T.</title>
        <authorList>
            <person name="Chiou Y.-J."/>
            <person name="Chen Y.-H."/>
        </authorList>
    </citation>
    <scope>NUCLEOTIDE SEQUENCE</scope>
    <source>
        <strain evidence="3">EF212</strain>
    </source>
</reference>
<keyword evidence="3" id="KW-0378">Hydrolase</keyword>
<protein>
    <submittedName>
        <fullName evidence="3">CPBP family intramembrane metalloprotease</fullName>
    </submittedName>
</protein>
<evidence type="ECO:0000256" key="1">
    <source>
        <dbReference type="SAM" id="MobiDB-lite"/>
    </source>
</evidence>
<gene>
    <name evidence="3" type="ORF">NX720_19970</name>
</gene>
<dbReference type="Pfam" id="PF02517">
    <property type="entry name" value="Rce1-like"/>
    <property type="match status" value="1"/>
</dbReference>
<accession>A0ABY6GR03</accession>
<sequence>MISTGTQPPHASFMPGSQNDENKSQFLKSSWKSRGVSTSSGISNFIADSAHAVWAGFKQGRSLFLGSATVLIAISPILGMQEDSDTRSQPPTPLYIPIVVCPILEELLCRGLVHNLASKMTHYIFQQKDNAKIAASCLSSGFFGLIHLFEPNPILKASIATVYSFAFARTYNEYGLLSSISSHITYNLLLNIADAYAETLSNS</sequence>
<evidence type="ECO:0000313" key="3">
    <source>
        <dbReference type="EMBL" id="UYM15120.1"/>
    </source>
</evidence>
<keyword evidence="3" id="KW-0482">Metalloprotease</keyword>
<dbReference type="EMBL" id="CP103300">
    <property type="protein sequence ID" value="UYM15120.1"/>
    <property type="molecule type" value="Genomic_DNA"/>
</dbReference>
<feature type="domain" description="CAAX prenyl protease 2/Lysostaphin resistance protein A-like" evidence="2">
    <location>
        <begin position="94"/>
        <end position="189"/>
    </location>
</feature>
<dbReference type="InterPro" id="IPR003675">
    <property type="entry name" value="Rce1/LyrA-like_dom"/>
</dbReference>
<dbReference type="GO" id="GO:0008237">
    <property type="term" value="F:metallopeptidase activity"/>
    <property type="evidence" value="ECO:0007669"/>
    <property type="project" value="UniProtKB-KW"/>
</dbReference>
<dbReference type="RefSeq" id="WP_262596975.1">
    <property type="nucleotide sequence ID" value="NZ_CP103300.1"/>
</dbReference>
<name>A0ABY6GR03_9GAMM</name>
<evidence type="ECO:0000259" key="2">
    <source>
        <dbReference type="Pfam" id="PF02517"/>
    </source>
</evidence>
<evidence type="ECO:0000313" key="4">
    <source>
        <dbReference type="Proteomes" id="UP001163255"/>
    </source>
</evidence>
<keyword evidence="3" id="KW-0645">Protease</keyword>
<feature type="region of interest" description="Disordered" evidence="1">
    <location>
        <begin position="1"/>
        <end position="25"/>
    </location>
</feature>
<proteinExistence type="predicted"/>
<dbReference type="Proteomes" id="UP001163255">
    <property type="component" value="Chromosome"/>
</dbReference>
<organism evidence="3 4">
    <name type="scientific">Endozoicomonas euniceicola</name>
    <dbReference type="NCBI Taxonomy" id="1234143"/>
    <lineage>
        <taxon>Bacteria</taxon>
        <taxon>Pseudomonadati</taxon>
        <taxon>Pseudomonadota</taxon>
        <taxon>Gammaproteobacteria</taxon>
        <taxon>Oceanospirillales</taxon>
        <taxon>Endozoicomonadaceae</taxon>
        <taxon>Endozoicomonas</taxon>
    </lineage>
</organism>
<keyword evidence="4" id="KW-1185">Reference proteome</keyword>